<evidence type="ECO:0000313" key="2">
    <source>
        <dbReference type="Proteomes" id="UP000565745"/>
    </source>
</evidence>
<protein>
    <submittedName>
        <fullName evidence="1">Uncharacterized protein</fullName>
    </submittedName>
</protein>
<dbReference type="RefSeq" id="WP_025055135.1">
    <property type="nucleotide sequence ID" value="NZ_JACIFU010000001.1"/>
</dbReference>
<sequence>MQKQTVFYDAFPKRPIQQLSASELIDRIINARGKPDETLLTALEERIASSQSFRSEVFDACATRMAELIGQIAQGKAPHADHRAVACVPQDILILDQRARP</sequence>
<proteinExistence type="predicted"/>
<gene>
    <name evidence="1" type="ORF">GGR93_000540</name>
</gene>
<evidence type="ECO:0000313" key="1">
    <source>
        <dbReference type="EMBL" id="MBB4172779.1"/>
    </source>
</evidence>
<organism evidence="1 2">
    <name type="scientific">Sulfitobacter noctilucicola</name>
    <dbReference type="NCBI Taxonomy" id="1342301"/>
    <lineage>
        <taxon>Bacteria</taxon>
        <taxon>Pseudomonadati</taxon>
        <taxon>Pseudomonadota</taxon>
        <taxon>Alphaproteobacteria</taxon>
        <taxon>Rhodobacterales</taxon>
        <taxon>Roseobacteraceae</taxon>
        <taxon>Sulfitobacter</taxon>
    </lineage>
</organism>
<dbReference type="EMBL" id="JACIFU010000001">
    <property type="protein sequence ID" value="MBB4172779.1"/>
    <property type="molecule type" value="Genomic_DNA"/>
</dbReference>
<dbReference type="Proteomes" id="UP000565745">
    <property type="component" value="Unassembled WGS sequence"/>
</dbReference>
<accession>A0A7W6Q363</accession>
<comment type="caution">
    <text evidence="1">The sequence shown here is derived from an EMBL/GenBank/DDBJ whole genome shotgun (WGS) entry which is preliminary data.</text>
</comment>
<name>A0A7W6Q363_9RHOB</name>
<keyword evidence="2" id="KW-1185">Reference proteome</keyword>
<dbReference type="AlphaFoldDB" id="A0A7W6Q363"/>
<reference evidence="1 2" key="1">
    <citation type="submission" date="2020-08" db="EMBL/GenBank/DDBJ databases">
        <title>Genomic Encyclopedia of Type Strains, Phase IV (KMG-IV): sequencing the most valuable type-strain genomes for metagenomic binning, comparative biology and taxonomic classification.</title>
        <authorList>
            <person name="Goeker M."/>
        </authorList>
    </citation>
    <scope>NUCLEOTIDE SEQUENCE [LARGE SCALE GENOMIC DNA]</scope>
    <source>
        <strain evidence="1 2">DSM 101015</strain>
    </source>
</reference>